<keyword evidence="10 13" id="KW-0648">Protein biosynthesis</keyword>
<comment type="subcellular location">
    <subcellularLocation>
        <location evidence="1 13">Cytoplasm</location>
    </subcellularLocation>
</comment>
<dbReference type="PROSITE" id="PS50862">
    <property type="entry name" value="AA_TRNA_LIGASE_II"/>
    <property type="match status" value="1"/>
</dbReference>
<name>A0A1G2AXT7_9BACT</name>
<keyword evidence="9 13" id="KW-0460">Magnesium</keyword>
<feature type="binding site" evidence="13">
    <location>
        <position position="254"/>
    </location>
    <ligand>
        <name>Mg(2+)</name>
        <dbReference type="ChEBI" id="CHEBI:18420"/>
        <note>shared with beta subunit</note>
    </ligand>
</feature>
<dbReference type="SUPFAM" id="SSF55681">
    <property type="entry name" value="Class II aaRS and biotin synthetases"/>
    <property type="match status" value="1"/>
</dbReference>
<evidence type="ECO:0000256" key="9">
    <source>
        <dbReference type="ARBA" id="ARBA00022842"/>
    </source>
</evidence>
<protein>
    <recommendedName>
        <fullName evidence="13">Phenylalanine--tRNA ligase alpha subunit</fullName>
        <ecNumber evidence="13">6.1.1.20</ecNumber>
    </recommendedName>
    <alternativeName>
        <fullName evidence="13">Phenylalanyl-tRNA synthetase alpha subunit</fullName>
        <shortName evidence="13">PheRS</shortName>
    </alternativeName>
</protein>
<dbReference type="GO" id="GO:0000049">
    <property type="term" value="F:tRNA binding"/>
    <property type="evidence" value="ECO:0007669"/>
    <property type="project" value="InterPro"/>
</dbReference>
<dbReference type="PANTHER" id="PTHR11538">
    <property type="entry name" value="PHENYLALANYL-TRNA SYNTHETASE"/>
    <property type="match status" value="1"/>
</dbReference>
<dbReference type="InterPro" id="IPR010978">
    <property type="entry name" value="tRNA-bd_arm"/>
</dbReference>
<dbReference type="HAMAP" id="MF_00281">
    <property type="entry name" value="Phe_tRNA_synth_alpha1"/>
    <property type="match status" value="1"/>
</dbReference>
<comment type="subunit">
    <text evidence="3 13">Tetramer of two alpha and two beta subunits.</text>
</comment>
<gene>
    <name evidence="13" type="primary">pheS</name>
    <name evidence="15" type="ORF">A3F54_01110</name>
</gene>
<evidence type="ECO:0000313" key="16">
    <source>
        <dbReference type="Proteomes" id="UP000176952"/>
    </source>
</evidence>
<evidence type="ECO:0000256" key="1">
    <source>
        <dbReference type="ARBA" id="ARBA00004496"/>
    </source>
</evidence>
<dbReference type="InterPro" id="IPR022911">
    <property type="entry name" value="Phe_tRNA_ligase_alpha1_bac"/>
</dbReference>
<evidence type="ECO:0000256" key="2">
    <source>
        <dbReference type="ARBA" id="ARBA00010207"/>
    </source>
</evidence>
<dbReference type="EC" id="6.1.1.20" evidence="13"/>
<evidence type="ECO:0000256" key="6">
    <source>
        <dbReference type="ARBA" id="ARBA00022723"/>
    </source>
</evidence>
<dbReference type="GO" id="GO:0004826">
    <property type="term" value="F:phenylalanine-tRNA ligase activity"/>
    <property type="evidence" value="ECO:0007669"/>
    <property type="project" value="UniProtKB-UniRule"/>
</dbReference>
<evidence type="ECO:0000256" key="3">
    <source>
        <dbReference type="ARBA" id="ARBA00011209"/>
    </source>
</evidence>
<dbReference type="GO" id="GO:0005737">
    <property type="term" value="C:cytoplasm"/>
    <property type="evidence" value="ECO:0007669"/>
    <property type="project" value="UniProtKB-SubCell"/>
</dbReference>
<keyword evidence="8 13" id="KW-0067">ATP-binding</keyword>
<dbReference type="NCBIfam" id="TIGR00468">
    <property type="entry name" value="pheS"/>
    <property type="match status" value="1"/>
</dbReference>
<evidence type="ECO:0000259" key="14">
    <source>
        <dbReference type="PROSITE" id="PS50862"/>
    </source>
</evidence>
<dbReference type="PANTHER" id="PTHR11538:SF41">
    <property type="entry name" value="PHENYLALANINE--TRNA LIGASE, MITOCHONDRIAL"/>
    <property type="match status" value="1"/>
</dbReference>
<dbReference type="Proteomes" id="UP000176952">
    <property type="component" value="Unassembled WGS sequence"/>
</dbReference>
<dbReference type="STRING" id="1798542.A3F54_01110"/>
<keyword evidence="11 13" id="KW-0030">Aminoacyl-tRNA synthetase</keyword>
<evidence type="ECO:0000256" key="8">
    <source>
        <dbReference type="ARBA" id="ARBA00022840"/>
    </source>
</evidence>
<dbReference type="GO" id="GO:0000287">
    <property type="term" value="F:magnesium ion binding"/>
    <property type="evidence" value="ECO:0007669"/>
    <property type="project" value="UniProtKB-UniRule"/>
</dbReference>
<evidence type="ECO:0000256" key="7">
    <source>
        <dbReference type="ARBA" id="ARBA00022741"/>
    </source>
</evidence>
<evidence type="ECO:0000256" key="12">
    <source>
        <dbReference type="ARBA" id="ARBA00049255"/>
    </source>
</evidence>
<comment type="similarity">
    <text evidence="2 13">Belongs to the class-II aminoacyl-tRNA synthetase family. Phe-tRNA synthetase alpha subunit type 1 subfamily.</text>
</comment>
<dbReference type="EMBL" id="MHKD01000042">
    <property type="protein sequence ID" value="OGY81724.1"/>
    <property type="molecule type" value="Genomic_DNA"/>
</dbReference>
<dbReference type="InterPro" id="IPR002319">
    <property type="entry name" value="Phenylalanyl-tRNA_Synthase"/>
</dbReference>
<dbReference type="InterPro" id="IPR045864">
    <property type="entry name" value="aa-tRNA-synth_II/BPL/LPL"/>
</dbReference>
<dbReference type="InterPro" id="IPR004529">
    <property type="entry name" value="Phe-tRNA-synth_IIc_asu"/>
</dbReference>
<accession>A0A1G2AXT7</accession>
<dbReference type="InterPro" id="IPR006195">
    <property type="entry name" value="aa-tRNA-synth_II"/>
</dbReference>
<dbReference type="Pfam" id="PF01409">
    <property type="entry name" value="tRNA-synt_2d"/>
    <property type="match status" value="1"/>
</dbReference>
<comment type="caution">
    <text evidence="15">The sequence shown here is derived from an EMBL/GenBank/DDBJ whole genome shotgun (WGS) entry which is preliminary data.</text>
</comment>
<evidence type="ECO:0000256" key="4">
    <source>
        <dbReference type="ARBA" id="ARBA00022490"/>
    </source>
</evidence>
<dbReference type="GO" id="GO:0005524">
    <property type="term" value="F:ATP binding"/>
    <property type="evidence" value="ECO:0007669"/>
    <property type="project" value="UniProtKB-UniRule"/>
</dbReference>
<comment type="cofactor">
    <cofactor evidence="13">
        <name>Mg(2+)</name>
        <dbReference type="ChEBI" id="CHEBI:18420"/>
    </cofactor>
    <text evidence="13">Binds 2 magnesium ions per tetramer.</text>
</comment>
<dbReference type="CDD" id="cd00496">
    <property type="entry name" value="PheRS_alpha_core"/>
    <property type="match status" value="1"/>
</dbReference>
<dbReference type="AlphaFoldDB" id="A0A1G2AXT7"/>
<feature type="domain" description="Aminoacyl-transfer RNA synthetases class-II family profile" evidence="14">
    <location>
        <begin position="111"/>
        <end position="318"/>
    </location>
</feature>
<keyword evidence="5 13" id="KW-0436">Ligase</keyword>
<dbReference type="GO" id="GO:0006432">
    <property type="term" value="P:phenylalanyl-tRNA aminoacylation"/>
    <property type="evidence" value="ECO:0007669"/>
    <property type="project" value="UniProtKB-UniRule"/>
</dbReference>
<evidence type="ECO:0000256" key="10">
    <source>
        <dbReference type="ARBA" id="ARBA00022917"/>
    </source>
</evidence>
<keyword evidence="7 13" id="KW-0547">Nucleotide-binding</keyword>
<organism evidence="15 16">
    <name type="scientific">Candidatus Kerfeldbacteria bacterium RIFCSPHIGHO2_12_FULL_48_17</name>
    <dbReference type="NCBI Taxonomy" id="1798542"/>
    <lineage>
        <taxon>Bacteria</taxon>
        <taxon>Candidatus Kerfeldiibacteriota</taxon>
    </lineage>
</organism>
<dbReference type="Pfam" id="PF02912">
    <property type="entry name" value="Phe_tRNA-synt_N"/>
    <property type="match status" value="1"/>
</dbReference>
<comment type="catalytic activity">
    <reaction evidence="12 13">
        <text>tRNA(Phe) + L-phenylalanine + ATP = L-phenylalanyl-tRNA(Phe) + AMP + diphosphate + H(+)</text>
        <dbReference type="Rhea" id="RHEA:19413"/>
        <dbReference type="Rhea" id="RHEA-COMP:9668"/>
        <dbReference type="Rhea" id="RHEA-COMP:9699"/>
        <dbReference type="ChEBI" id="CHEBI:15378"/>
        <dbReference type="ChEBI" id="CHEBI:30616"/>
        <dbReference type="ChEBI" id="CHEBI:33019"/>
        <dbReference type="ChEBI" id="CHEBI:58095"/>
        <dbReference type="ChEBI" id="CHEBI:78442"/>
        <dbReference type="ChEBI" id="CHEBI:78531"/>
        <dbReference type="ChEBI" id="CHEBI:456215"/>
        <dbReference type="EC" id="6.1.1.20"/>
    </reaction>
</comment>
<keyword evidence="6 13" id="KW-0479">Metal-binding</keyword>
<keyword evidence="4 13" id="KW-0963">Cytoplasm</keyword>
<evidence type="ECO:0000256" key="5">
    <source>
        <dbReference type="ARBA" id="ARBA00022598"/>
    </source>
</evidence>
<dbReference type="Gene3D" id="3.30.930.10">
    <property type="entry name" value="Bira Bifunctional Protein, Domain 2"/>
    <property type="match status" value="1"/>
</dbReference>
<evidence type="ECO:0000256" key="13">
    <source>
        <dbReference type="HAMAP-Rule" id="MF_00281"/>
    </source>
</evidence>
<evidence type="ECO:0000256" key="11">
    <source>
        <dbReference type="ARBA" id="ARBA00023146"/>
    </source>
</evidence>
<dbReference type="SUPFAM" id="SSF46589">
    <property type="entry name" value="tRNA-binding arm"/>
    <property type="match status" value="1"/>
</dbReference>
<proteinExistence type="inferred from homology"/>
<evidence type="ECO:0000313" key="15">
    <source>
        <dbReference type="EMBL" id="OGY81724.1"/>
    </source>
</evidence>
<reference evidence="15 16" key="1">
    <citation type="journal article" date="2016" name="Nat. Commun.">
        <title>Thousands of microbial genomes shed light on interconnected biogeochemical processes in an aquifer system.</title>
        <authorList>
            <person name="Anantharaman K."/>
            <person name="Brown C.T."/>
            <person name="Hug L.A."/>
            <person name="Sharon I."/>
            <person name="Castelle C.J."/>
            <person name="Probst A.J."/>
            <person name="Thomas B.C."/>
            <person name="Singh A."/>
            <person name="Wilkins M.J."/>
            <person name="Karaoz U."/>
            <person name="Brodie E.L."/>
            <person name="Williams K.H."/>
            <person name="Hubbard S.S."/>
            <person name="Banfield J.F."/>
        </authorList>
    </citation>
    <scope>NUCLEOTIDE SEQUENCE [LARGE SCALE GENOMIC DNA]</scope>
</reference>
<sequence length="339" mass="38481">MEQQLKTLETQLETQLKKLGAQINQEIFMQLKNTYLGRNGKLAEIMKTMKQAASADRPAIGKIMNTVKTNIEQRIAALGNRTGGGSTTGQAPIDLTAPGTTPKLGKNHPITQMIYAIYDIFESLNFEIGEGPEIENDWYNFDALNMPTDHPARDMQDTFVLPENLLLRTQMTAVSAREMEQRKPPVRIISIGKTFRRDPADISHTPMFHQFDGIMVDEHINMGHLRGLLHTVMERIFEKKLRVRFRISYFPFVEPGAEFDVSCTICDQKGCPTCKGTGWLEMGGCGMLHPKVLENVGYDPMKVQGLAFGFGVERPVMIKYKISDIRLFYQNDLRFLQQF</sequence>
<dbReference type="InterPro" id="IPR004188">
    <property type="entry name" value="Phe-tRNA_ligase_II_N"/>
</dbReference>